<comment type="caution">
    <text evidence="2">The sequence shown here is derived from an EMBL/GenBank/DDBJ whole genome shotgun (WGS) entry which is preliminary data.</text>
</comment>
<dbReference type="Proteomes" id="UP000193560">
    <property type="component" value="Unassembled WGS sequence"/>
</dbReference>
<feature type="compositionally biased region" description="Low complexity" evidence="1">
    <location>
        <begin position="36"/>
        <end position="56"/>
    </location>
</feature>
<keyword evidence="3" id="KW-1185">Reference proteome</keyword>
<sequence>MSSDENTDDQFDHTDLPPTLPYDYLDSNLSSPPPVQATTATVTPTTNTAPHTGSTPFSTFSTYQSSNGTTQEQYSNESFIGSFHSSDSSLAKFDGSLDSKQLREASSQADRRLFRSKSNNLESDIGTKRKFGRYNSESAVQQRNLERGYSDLSN</sequence>
<name>A0A1X2ICV5_9FUNG</name>
<proteinExistence type="predicted"/>
<dbReference type="AlphaFoldDB" id="A0A1X2ICV5"/>
<reference evidence="2 3" key="1">
    <citation type="submission" date="2016-07" db="EMBL/GenBank/DDBJ databases">
        <title>Pervasive Adenine N6-methylation of Active Genes in Fungi.</title>
        <authorList>
            <consortium name="DOE Joint Genome Institute"/>
            <person name="Mondo S.J."/>
            <person name="Dannebaum R.O."/>
            <person name="Kuo R.C."/>
            <person name="Labutti K."/>
            <person name="Haridas S."/>
            <person name="Kuo A."/>
            <person name="Salamov A."/>
            <person name="Ahrendt S.R."/>
            <person name="Lipzen A."/>
            <person name="Sullivan W."/>
            <person name="Andreopoulos W.B."/>
            <person name="Clum A."/>
            <person name="Lindquist E."/>
            <person name="Daum C."/>
            <person name="Ramamoorthy G.K."/>
            <person name="Gryganskyi A."/>
            <person name="Culley D."/>
            <person name="Magnuson J.K."/>
            <person name="James T.Y."/>
            <person name="O'Malley M.A."/>
            <person name="Stajich J.E."/>
            <person name="Spatafora J.W."/>
            <person name="Visel A."/>
            <person name="Grigoriev I.V."/>
        </authorList>
    </citation>
    <scope>NUCLEOTIDE SEQUENCE [LARGE SCALE GENOMIC DNA]</scope>
    <source>
        <strain evidence="2 3">NRRL 1336</strain>
    </source>
</reference>
<gene>
    <name evidence="2" type="ORF">BCR42DRAFT_61550</name>
</gene>
<feature type="region of interest" description="Disordered" evidence="1">
    <location>
        <begin position="1"/>
        <end position="74"/>
    </location>
</feature>
<protein>
    <submittedName>
        <fullName evidence="2">Uncharacterized protein</fullName>
    </submittedName>
</protein>
<dbReference type="EMBL" id="MCGE01000015">
    <property type="protein sequence ID" value="ORZ14095.1"/>
    <property type="molecule type" value="Genomic_DNA"/>
</dbReference>
<accession>A0A1X2ICV5</accession>
<feature type="compositionally biased region" description="Polar residues" evidence="1">
    <location>
        <begin position="57"/>
        <end position="74"/>
    </location>
</feature>
<organism evidence="2 3">
    <name type="scientific">Absidia repens</name>
    <dbReference type="NCBI Taxonomy" id="90262"/>
    <lineage>
        <taxon>Eukaryota</taxon>
        <taxon>Fungi</taxon>
        <taxon>Fungi incertae sedis</taxon>
        <taxon>Mucoromycota</taxon>
        <taxon>Mucoromycotina</taxon>
        <taxon>Mucoromycetes</taxon>
        <taxon>Mucorales</taxon>
        <taxon>Cunninghamellaceae</taxon>
        <taxon>Absidia</taxon>
    </lineage>
</organism>
<evidence type="ECO:0000313" key="3">
    <source>
        <dbReference type="Proteomes" id="UP000193560"/>
    </source>
</evidence>
<evidence type="ECO:0000256" key="1">
    <source>
        <dbReference type="SAM" id="MobiDB-lite"/>
    </source>
</evidence>
<evidence type="ECO:0000313" key="2">
    <source>
        <dbReference type="EMBL" id="ORZ14095.1"/>
    </source>
</evidence>